<dbReference type="GO" id="GO:0008270">
    <property type="term" value="F:zinc ion binding"/>
    <property type="evidence" value="ECO:0007669"/>
    <property type="project" value="UniProtKB-KW"/>
</dbReference>
<evidence type="ECO:0000259" key="7">
    <source>
        <dbReference type="PROSITE" id="PS51266"/>
    </source>
</evidence>
<dbReference type="PROSITE" id="PS51266">
    <property type="entry name" value="ZF_CHY"/>
    <property type="match status" value="1"/>
</dbReference>
<dbReference type="Pfam" id="PF05495">
    <property type="entry name" value="zf-CHY"/>
    <property type="match status" value="1"/>
</dbReference>
<dbReference type="GO" id="GO:0016567">
    <property type="term" value="P:protein ubiquitination"/>
    <property type="evidence" value="ECO:0007669"/>
    <property type="project" value="TreeGrafter"/>
</dbReference>
<gene>
    <name evidence="9" type="ORF">LPLAT_LOCUS6542</name>
</gene>
<reference evidence="9" key="1">
    <citation type="submission" date="2024-04" db="EMBL/GenBank/DDBJ databases">
        <authorList>
            <consortium name="Molecular Ecology Group"/>
        </authorList>
    </citation>
    <scope>NUCLEOTIDE SEQUENCE</scope>
</reference>
<dbReference type="InterPro" id="IPR037274">
    <property type="entry name" value="Znf_CHY_sf"/>
</dbReference>
<evidence type="ECO:0000313" key="10">
    <source>
        <dbReference type="Proteomes" id="UP001497644"/>
    </source>
</evidence>
<dbReference type="PROSITE" id="PS50089">
    <property type="entry name" value="ZF_RING_2"/>
    <property type="match status" value="1"/>
</dbReference>
<evidence type="ECO:0000256" key="1">
    <source>
        <dbReference type="ARBA" id="ARBA00022723"/>
    </source>
</evidence>
<accession>A0AAV2NL87</accession>
<dbReference type="InterPro" id="IPR001841">
    <property type="entry name" value="Znf_RING"/>
</dbReference>
<dbReference type="AlphaFoldDB" id="A0AAV2NL87"/>
<dbReference type="CDD" id="cd16464">
    <property type="entry name" value="RING-H2_Pirh2-like"/>
    <property type="match status" value="1"/>
</dbReference>
<dbReference type="PANTHER" id="PTHR21319:SF53">
    <property type="entry name" value="RING FINGER AND CHY ZINC FINGER DOMAIN-CONTAINING PROTEIN 1"/>
    <property type="match status" value="1"/>
</dbReference>
<feature type="domain" description="CHY-type" evidence="7">
    <location>
        <begin position="106"/>
        <end position="175"/>
    </location>
</feature>
<proteinExistence type="predicted"/>
<dbReference type="PROSITE" id="PS51270">
    <property type="entry name" value="ZF_CTCHY"/>
    <property type="match status" value="1"/>
</dbReference>
<dbReference type="Pfam" id="PF13639">
    <property type="entry name" value="zf-RING_2"/>
    <property type="match status" value="1"/>
</dbReference>
<evidence type="ECO:0000256" key="3">
    <source>
        <dbReference type="ARBA" id="ARBA00022833"/>
    </source>
</evidence>
<dbReference type="SUPFAM" id="SSF57850">
    <property type="entry name" value="RING/U-box"/>
    <property type="match status" value="1"/>
</dbReference>
<name>A0AAV2NL87_9HYME</name>
<dbReference type="InterPro" id="IPR013083">
    <property type="entry name" value="Znf_RING/FYVE/PHD"/>
</dbReference>
<keyword evidence="2 4" id="KW-0863">Zinc-finger</keyword>
<organism evidence="9 10">
    <name type="scientific">Lasius platythorax</name>
    <dbReference type="NCBI Taxonomy" id="488582"/>
    <lineage>
        <taxon>Eukaryota</taxon>
        <taxon>Metazoa</taxon>
        <taxon>Ecdysozoa</taxon>
        <taxon>Arthropoda</taxon>
        <taxon>Hexapoda</taxon>
        <taxon>Insecta</taxon>
        <taxon>Pterygota</taxon>
        <taxon>Neoptera</taxon>
        <taxon>Endopterygota</taxon>
        <taxon>Hymenoptera</taxon>
        <taxon>Apocrita</taxon>
        <taxon>Aculeata</taxon>
        <taxon>Formicoidea</taxon>
        <taxon>Formicidae</taxon>
        <taxon>Formicinae</taxon>
        <taxon>Lasius</taxon>
        <taxon>Lasius</taxon>
    </lineage>
</organism>
<feature type="compositionally biased region" description="Basic and acidic residues" evidence="5">
    <location>
        <begin position="22"/>
        <end position="49"/>
    </location>
</feature>
<dbReference type="InterPro" id="IPR008913">
    <property type="entry name" value="Znf_CHY"/>
</dbReference>
<evidence type="ECO:0000256" key="4">
    <source>
        <dbReference type="PROSITE-ProRule" id="PRU00601"/>
    </source>
</evidence>
<evidence type="ECO:0000256" key="5">
    <source>
        <dbReference type="SAM" id="MobiDB-lite"/>
    </source>
</evidence>
<evidence type="ECO:0000259" key="6">
    <source>
        <dbReference type="PROSITE" id="PS50089"/>
    </source>
</evidence>
<dbReference type="Pfam" id="PF14599">
    <property type="entry name" value="zinc_ribbon_6"/>
    <property type="match status" value="1"/>
</dbReference>
<dbReference type="SUPFAM" id="SSF161245">
    <property type="entry name" value="Zinc hairpin stack"/>
    <property type="match status" value="1"/>
</dbReference>
<dbReference type="Proteomes" id="UP001497644">
    <property type="component" value="Chromosome 2"/>
</dbReference>
<dbReference type="Gene3D" id="3.30.40.10">
    <property type="entry name" value="Zinc/RING finger domain, C3HC4 (zinc finger)"/>
    <property type="match status" value="1"/>
</dbReference>
<feature type="compositionally biased region" description="Basic and acidic residues" evidence="5">
    <location>
        <begin position="1"/>
        <end position="13"/>
    </location>
</feature>
<dbReference type="SMART" id="SM00184">
    <property type="entry name" value="RING"/>
    <property type="match status" value="1"/>
</dbReference>
<evidence type="ECO:0008006" key="11">
    <source>
        <dbReference type="Google" id="ProtNLM"/>
    </source>
</evidence>
<keyword evidence="10" id="KW-1185">Reference proteome</keyword>
<dbReference type="GO" id="GO:0005634">
    <property type="term" value="C:nucleus"/>
    <property type="evidence" value="ECO:0007669"/>
    <property type="project" value="TreeGrafter"/>
</dbReference>
<dbReference type="Gene3D" id="2.20.28.10">
    <property type="match status" value="1"/>
</dbReference>
<evidence type="ECO:0000256" key="2">
    <source>
        <dbReference type="ARBA" id="ARBA00022771"/>
    </source>
</evidence>
<feature type="domain" description="CTCHY-type" evidence="8">
    <location>
        <begin position="175"/>
        <end position="238"/>
    </location>
</feature>
<keyword evidence="1" id="KW-0479">Metal-binding</keyword>
<dbReference type="InterPro" id="IPR039512">
    <property type="entry name" value="RCHY1_zinc-ribbon"/>
</dbReference>
<keyword evidence="3" id="KW-0862">Zinc</keyword>
<evidence type="ECO:0000313" key="9">
    <source>
        <dbReference type="EMBL" id="CAL1680543.1"/>
    </source>
</evidence>
<protein>
    <recommendedName>
        <fullName evidence="11">RING finger and CHY zinc finger domain-containing protein 1</fullName>
    </recommendedName>
</protein>
<dbReference type="GO" id="GO:0061630">
    <property type="term" value="F:ubiquitin protein ligase activity"/>
    <property type="evidence" value="ECO:0007669"/>
    <property type="project" value="TreeGrafter"/>
</dbReference>
<dbReference type="PANTHER" id="PTHR21319">
    <property type="entry name" value="RING FINGER AND CHY ZINC FINGER DOMAIN-CONTAINING PROTEIN 1"/>
    <property type="match status" value="1"/>
</dbReference>
<feature type="domain" description="RING-type" evidence="6">
    <location>
        <begin position="239"/>
        <end position="282"/>
    </location>
</feature>
<dbReference type="InterPro" id="IPR017921">
    <property type="entry name" value="Znf_CTCHY"/>
</dbReference>
<dbReference type="SUPFAM" id="SSF161219">
    <property type="entry name" value="CHY zinc finger-like"/>
    <property type="match status" value="1"/>
</dbReference>
<feature type="region of interest" description="Disordered" evidence="5">
    <location>
        <begin position="1"/>
        <end position="83"/>
    </location>
</feature>
<dbReference type="GO" id="GO:0006511">
    <property type="term" value="P:ubiquitin-dependent protein catabolic process"/>
    <property type="evidence" value="ECO:0007669"/>
    <property type="project" value="TreeGrafter"/>
</dbReference>
<sequence length="376" mass="42008">MQNNDESKTHDAVVDGDDEDRSCDSNSEKSAADGDDEAPNRDNNKPTADRDDDDDDDDGSSRSTKKSTSNSGENPSCGTKKPVAKNESYAWPMYRASTSREKLLVTPEDDYGCEHYKRKSKFVTPCCNKVYTCRFCHDEQEAHTVNRKEVTELICVLCDTRQPVQATCQNCHCQFGKYTCLECNLFDDEDKNQYHCDGCGICRVGGRDKFFHCAKCNMCLPVQLQNGHTCIENVSHSNCPVCLEDIHTSRTPCHIPGCGHLLHRTCFKELLQSGHYACPTCQVSLLDMTDLWKYLDAEVSLTPMPEEYKDYKADILCKDCHEESTVKFHIVGLKCLNCGSYNTCRIKGSPSPVCTDPDVLSEAAAGGSSKEEKEQS</sequence>
<dbReference type="EMBL" id="OZ034825">
    <property type="protein sequence ID" value="CAL1680543.1"/>
    <property type="molecule type" value="Genomic_DNA"/>
</dbReference>
<dbReference type="InterPro" id="IPR037275">
    <property type="entry name" value="Znf_CTCHY_sf"/>
</dbReference>
<evidence type="ECO:0000259" key="8">
    <source>
        <dbReference type="PROSITE" id="PS51270"/>
    </source>
</evidence>